<dbReference type="InterPro" id="IPR027814">
    <property type="entry name" value="DUF4562"/>
</dbReference>
<dbReference type="PANTHER" id="PTHR34833:SF1">
    <property type="entry name" value="GENE, 17359-RELATED"/>
    <property type="match status" value="1"/>
</dbReference>
<name>A0A4X2L658_VOMUR</name>
<dbReference type="Proteomes" id="UP000314987">
    <property type="component" value="Unassembled WGS sequence"/>
</dbReference>
<evidence type="ECO:0000313" key="1">
    <source>
        <dbReference type="Ensembl" id="ENSVURP00010016567.1"/>
    </source>
</evidence>
<dbReference type="GeneTree" id="ENSGT00390000012736"/>
<organism evidence="1 2">
    <name type="scientific">Vombatus ursinus</name>
    <name type="common">Common wombat</name>
    <dbReference type="NCBI Taxonomy" id="29139"/>
    <lineage>
        <taxon>Eukaryota</taxon>
        <taxon>Metazoa</taxon>
        <taxon>Chordata</taxon>
        <taxon>Craniata</taxon>
        <taxon>Vertebrata</taxon>
        <taxon>Euteleostomi</taxon>
        <taxon>Mammalia</taxon>
        <taxon>Metatheria</taxon>
        <taxon>Diprotodontia</taxon>
        <taxon>Vombatidae</taxon>
        <taxon>Vombatus</taxon>
    </lineage>
</organism>
<dbReference type="Pfam" id="PF15123">
    <property type="entry name" value="DUF4562"/>
    <property type="match status" value="1"/>
</dbReference>
<proteinExistence type="predicted"/>
<sequence length="199" mass="23444">MINCERLGHFDQYSPDGVKDHQPKFPANTKYIGEKRPILGATSELDYLWRPAPNRSFTARQKHFYVGEIGWGIPELSFINQSRLKTDVNIKRGEFRRFLEDTITHRYQNPWHPKPQILDLQGPNSRSILAWNMGDHENISERHSKWATAIRNLKNVSMKFPSCPKLPKLTKKENVRYFPFFIIIQFYSIVAHQRCPSLY</sequence>
<dbReference type="AlphaFoldDB" id="A0A4X2L658"/>
<dbReference type="OMA" id="DRRNSKW"/>
<protein>
    <submittedName>
        <fullName evidence="1">Uncharacterized protein</fullName>
    </submittedName>
</protein>
<evidence type="ECO:0000313" key="2">
    <source>
        <dbReference type="Proteomes" id="UP000314987"/>
    </source>
</evidence>
<dbReference type="Ensembl" id="ENSVURT00010018834.1">
    <property type="protein sequence ID" value="ENSVURP00010016567.1"/>
    <property type="gene ID" value="ENSVURG00010012690.1"/>
</dbReference>
<reference evidence="1" key="3">
    <citation type="submission" date="2025-09" db="UniProtKB">
        <authorList>
            <consortium name="Ensembl"/>
        </authorList>
    </citation>
    <scope>IDENTIFICATION</scope>
</reference>
<keyword evidence="2" id="KW-1185">Reference proteome</keyword>
<reference evidence="1" key="2">
    <citation type="submission" date="2025-08" db="UniProtKB">
        <authorList>
            <consortium name="Ensembl"/>
        </authorList>
    </citation>
    <scope>IDENTIFICATION</scope>
</reference>
<dbReference type="STRING" id="29139.ENSVURP00010016567"/>
<reference evidence="2" key="1">
    <citation type="submission" date="2018-12" db="EMBL/GenBank/DDBJ databases">
        <authorList>
            <person name="Yazar S."/>
        </authorList>
    </citation>
    <scope>NUCLEOTIDE SEQUENCE [LARGE SCALE GENOMIC DNA]</scope>
</reference>
<accession>A0A4X2L658</accession>
<dbReference type="PANTHER" id="PTHR34833">
    <property type="entry name" value="GENE, 17359-RELATED"/>
    <property type="match status" value="1"/>
</dbReference>